<accession>A0A7H0HR18</accession>
<dbReference type="Pfam" id="PF03929">
    <property type="entry name" value="PepSY_TM"/>
    <property type="match status" value="1"/>
</dbReference>
<dbReference type="InterPro" id="IPR005625">
    <property type="entry name" value="PepSY-ass_TM"/>
</dbReference>
<protein>
    <submittedName>
        <fullName evidence="4">PepSY domain-containing protein</fullName>
    </submittedName>
</protein>
<dbReference type="PANTHER" id="PTHR34219">
    <property type="entry name" value="IRON-REGULATED INNER MEMBRANE PROTEIN-RELATED"/>
    <property type="match status" value="1"/>
</dbReference>
<feature type="region of interest" description="Disordered" evidence="1">
    <location>
        <begin position="488"/>
        <end position="526"/>
    </location>
</feature>
<feature type="region of interest" description="Disordered" evidence="1">
    <location>
        <begin position="277"/>
        <end position="307"/>
    </location>
</feature>
<feature type="compositionally biased region" description="Pro residues" evidence="1">
    <location>
        <begin position="25"/>
        <end position="36"/>
    </location>
</feature>
<dbReference type="KEGG" id="sgj:IAG43_08520"/>
<dbReference type="Proteomes" id="UP000516230">
    <property type="component" value="Chromosome"/>
</dbReference>
<evidence type="ECO:0000313" key="5">
    <source>
        <dbReference type="Proteomes" id="UP000516230"/>
    </source>
</evidence>
<evidence type="ECO:0000313" key="4">
    <source>
        <dbReference type="EMBL" id="QNP62984.1"/>
    </source>
</evidence>
<feature type="transmembrane region" description="Helical" evidence="2">
    <location>
        <begin position="441"/>
        <end position="460"/>
    </location>
</feature>
<dbReference type="PANTHER" id="PTHR34219:SF1">
    <property type="entry name" value="PEPSY DOMAIN-CONTAINING PROTEIN"/>
    <property type="match status" value="1"/>
</dbReference>
<feature type="transmembrane region" description="Helical" evidence="2">
    <location>
        <begin position="237"/>
        <end position="256"/>
    </location>
</feature>
<keyword evidence="2" id="KW-1133">Transmembrane helix</keyword>
<evidence type="ECO:0000259" key="3">
    <source>
        <dbReference type="Pfam" id="PF03413"/>
    </source>
</evidence>
<dbReference type="EMBL" id="CP060825">
    <property type="protein sequence ID" value="QNP62984.1"/>
    <property type="molecule type" value="Genomic_DNA"/>
</dbReference>
<reference evidence="4 5" key="1">
    <citation type="submission" date="2020-08" db="EMBL/GenBank/DDBJ databases">
        <title>A novel species.</title>
        <authorList>
            <person name="Gao J."/>
        </authorList>
    </citation>
    <scope>NUCLEOTIDE SEQUENCE [LARGE SCALE GENOMIC DNA]</scope>
    <source>
        <strain evidence="4 5">CRPJ-33</strain>
    </source>
</reference>
<feature type="compositionally biased region" description="Basic and acidic residues" evidence="1">
    <location>
        <begin position="289"/>
        <end position="307"/>
    </location>
</feature>
<feature type="transmembrane region" description="Helical" evidence="2">
    <location>
        <begin position="400"/>
        <end position="420"/>
    </location>
</feature>
<evidence type="ECO:0000256" key="2">
    <source>
        <dbReference type="SAM" id="Phobius"/>
    </source>
</evidence>
<dbReference type="InterPro" id="IPR025711">
    <property type="entry name" value="PepSY"/>
</dbReference>
<keyword evidence="2" id="KW-0812">Transmembrane</keyword>
<feature type="transmembrane region" description="Helical" evidence="2">
    <location>
        <begin position="50"/>
        <end position="74"/>
    </location>
</feature>
<keyword evidence="5" id="KW-1185">Reference proteome</keyword>
<feature type="compositionally biased region" description="Low complexity" evidence="1">
    <location>
        <begin position="512"/>
        <end position="526"/>
    </location>
</feature>
<evidence type="ECO:0000256" key="1">
    <source>
        <dbReference type="SAM" id="MobiDB-lite"/>
    </source>
</evidence>
<gene>
    <name evidence="4" type="ORF">IAG43_08520</name>
</gene>
<feature type="region of interest" description="Disordered" evidence="1">
    <location>
        <begin position="1"/>
        <end position="38"/>
    </location>
</feature>
<dbReference type="AlphaFoldDB" id="A0A7H0HR18"/>
<dbReference type="Pfam" id="PF03413">
    <property type="entry name" value="PepSY"/>
    <property type="match status" value="1"/>
</dbReference>
<keyword evidence="2" id="KW-0472">Membrane</keyword>
<dbReference type="RefSeq" id="WP_187740153.1">
    <property type="nucleotide sequence ID" value="NZ_CP060825.1"/>
</dbReference>
<name>A0A7H0HR18_9ACTN</name>
<proteinExistence type="predicted"/>
<sequence>MSIDAHSKGTTPADDGIPAAATAPEPAPPAGAPTPAPTTRGSLRPLLLRLHFYAGLLVAPLLLVAAVSGLLYALSFQAEKLVYRDELRTSVGERVLPLSEQVAAARQANPEGTVTAVWPSHEDGATTRVLMTSPKVDEGLSLAVFVDPYTAQVRGELASYGSSGALPLRTWLSRLHVDLHLGETGRHYSELAASWLWVVALGGLLLWLGRRRRARRDLVLPDRTATGRRRTLSRHGVVGLWAVTGLVLISATGLTWSRYAGENIGVLQDRLGGASPSVSAALSPGGEESGGHEGHGDGDHSGHGSAHDGADIGIDNAVAAARGHGVDGKIAVTMPAEGTGYVVKETDNQYPVHLDAVAVDPADGRVIDELRFADYPLLAKATRLGIDIHMGVLFGLVNQLALAALMVALILLVVWGYRMWWLRRPTKDVRMSFGRPVPRGAWRRLPVTALLPVAAAAVVAGWFVPLLGISLLVFLAFDLALGALAKARKAPSADAPSGTDAPDGADTPSGIDIPDGTDAPAGADAR</sequence>
<feature type="transmembrane region" description="Helical" evidence="2">
    <location>
        <begin position="191"/>
        <end position="208"/>
    </location>
</feature>
<feature type="transmembrane region" description="Helical" evidence="2">
    <location>
        <begin position="466"/>
        <end position="485"/>
    </location>
</feature>
<feature type="domain" description="PepSY" evidence="3">
    <location>
        <begin position="96"/>
        <end position="156"/>
    </location>
</feature>
<organism evidence="4 5">
    <name type="scientific">Streptomyces genisteinicus</name>
    <dbReference type="NCBI Taxonomy" id="2768068"/>
    <lineage>
        <taxon>Bacteria</taxon>
        <taxon>Bacillati</taxon>
        <taxon>Actinomycetota</taxon>
        <taxon>Actinomycetes</taxon>
        <taxon>Kitasatosporales</taxon>
        <taxon>Streptomycetaceae</taxon>
        <taxon>Streptomyces</taxon>
    </lineage>
</organism>